<geneLocation type="plasmid" evidence="7"/>
<evidence type="ECO:0000313" key="6">
    <source>
        <dbReference type="EMBL" id="ANC50604.1"/>
    </source>
</evidence>
<keyword evidence="3 4" id="KW-0408">Iron</keyword>
<dbReference type="EMBL" id="CP015441">
    <property type="protein sequence ID" value="ANC50604.1"/>
    <property type="molecule type" value="Genomic_DNA"/>
</dbReference>
<proteinExistence type="predicted"/>
<name>A0A161IGP9_9SPHN</name>
<gene>
    <name evidence="6" type="ORF">CP97_14915</name>
</gene>
<keyword evidence="2 4" id="KW-0479">Metal-binding</keyword>
<protein>
    <recommendedName>
        <fullName evidence="5">Cytochrome c domain-containing protein</fullName>
    </recommendedName>
</protein>
<keyword evidence="1 4" id="KW-0349">Heme</keyword>
<evidence type="ECO:0000256" key="2">
    <source>
        <dbReference type="ARBA" id="ARBA00022723"/>
    </source>
</evidence>
<dbReference type="InterPro" id="IPR036909">
    <property type="entry name" value="Cyt_c-like_dom_sf"/>
</dbReference>
<evidence type="ECO:0000256" key="1">
    <source>
        <dbReference type="ARBA" id="ARBA00022617"/>
    </source>
</evidence>
<accession>A0A161IGP9</accession>
<keyword evidence="7" id="KW-1185">Reference proteome</keyword>
<dbReference type="PROSITE" id="PS51007">
    <property type="entry name" value="CYTC"/>
    <property type="match status" value="1"/>
</dbReference>
<feature type="domain" description="Cytochrome c" evidence="5">
    <location>
        <begin position="41"/>
        <end position="132"/>
    </location>
</feature>
<dbReference type="KEGG" id="ery:CP97_14915"/>
<dbReference type="Pfam" id="PF13442">
    <property type="entry name" value="Cytochrome_CBB3"/>
    <property type="match status" value="1"/>
</dbReference>
<organism evidence="6 7">
    <name type="scientific">Aurantiacibacter atlanticus</name>
    <dbReference type="NCBI Taxonomy" id="1648404"/>
    <lineage>
        <taxon>Bacteria</taxon>
        <taxon>Pseudomonadati</taxon>
        <taxon>Pseudomonadota</taxon>
        <taxon>Alphaproteobacteria</taxon>
        <taxon>Sphingomonadales</taxon>
        <taxon>Erythrobacteraceae</taxon>
        <taxon>Aurantiacibacter</taxon>
    </lineage>
</organism>
<dbReference type="GO" id="GO:0009055">
    <property type="term" value="F:electron transfer activity"/>
    <property type="evidence" value="ECO:0007669"/>
    <property type="project" value="InterPro"/>
</dbReference>
<dbReference type="SUPFAM" id="SSF46626">
    <property type="entry name" value="Cytochrome c"/>
    <property type="match status" value="1"/>
</dbReference>
<dbReference type="InterPro" id="IPR009056">
    <property type="entry name" value="Cyt_c-like_dom"/>
</dbReference>
<reference evidence="6 7" key="1">
    <citation type="submission" date="2016-04" db="EMBL/GenBank/DDBJ databases">
        <title>The complete genome sequence of Erythrobacter atlanticus s21-N3.</title>
        <authorList>
            <person name="Wang W."/>
            <person name="Wang L."/>
            <person name="Zhuang L."/>
            <person name="Shao Z."/>
        </authorList>
    </citation>
    <scope>NUCLEOTIDE SEQUENCE [LARGE SCALE GENOMIC DNA]</scope>
    <source>
        <strain evidence="7">s21-N3</strain>
        <plasmid evidence="7">Plasmid</plasmid>
    </source>
</reference>
<dbReference type="GO" id="GO:0046872">
    <property type="term" value="F:metal ion binding"/>
    <property type="evidence" value="ECO:0007669"/>
    <property type="project" value="UniProtKB-KW"/>
</dbReference>
<evidence type="ECO:0000259" key="5">
    <source>
        <dbReference type="PROSITE" id="PS51007"/>
    </source>
</evidence>
<sequence>MSGSSGAFWQRSNFALAMVPLSLVPAACHEPPASRYAPDAEATARGKAAIERVGCAACHEIPGISWPEGRTGPSLVGFDDFGPIAGALANSPENLAAFVRNAPEAKPGSLMPPMPLSEAEARDVAAYLYGLDDD</sequence>
<evidence type="ECO:0000313" key="7">
    <source>
        <dbReference type="Proteomes" id="UP000059113"/>
    </source>
</evidence>
<dbReference type="GO" id="GO:0020037">
    <property type="term" value="F:heme binding"/>
    <property type="evidence" value="ECO:0007669"/>
    <property type="project" value="InterPro"/>
</dbReference>
<keyword evidence="6" id="KW-0614">Plasmid</keyword>
<dbReference type="Proteomes" id="UP000059113">
    <property type="component" value="Plasmid"/>
</dbReference>
<evidence type="ECO:0000256" key="3">
    <source>
        <dbReference type="ARBA" id="ARBA00023004"/>
    </source>
</evidence>
<dbReference type="Gene3D" id="1.10.760.10">
    <property type="entry name" value="Cytochrome c-like domain"/>
    <property type="match status" value="1"/>
</dbReference>
<dbReference type="AlphaFoldDB" id="A0A161IGP9"/>
<dbReference type="RefSeq" id="WP_082863933.1">
    <property type="nucleotide sequence ID" value="NZ_CP015441.1"/>
</dbReference>
<evidence type="ECO:0000256" key="4">
    <source>
        <dbReference type="PROSITE-ProRule" id="PRU00433"/>
    </source>
</evidence>